<keyword evidence="2" id="KW-0645">Protease</keyword>
<dbReference type="PROSITE" id="PS50811">
    <property type="entry name" value="WRKY"/>
    <property type="match status" value="1"/>
</dbReference>
<keyword evidence="4" id="KW-0064">Aspartyl protease</keyword>
<evidence type="ECO:0000259" key="13">
    <source>
        <dbReference type="PROSITE" id="PS51767"/>
    </source>
</evidence>
<keyword evidence="10" id="KW-0812">Transmembrane</keyword>
<dbReference type="Pfam" id="PF10551">
    <property type="entry name" value="MULE"/>
    <property type="match status" value="1"/>
</dbReference>
<keyword evidence="10" id="KW-0472">Membrane</keyword>
<dbReference type="InterPro" id="IPR007527">
    <property type="entry name" value="Znf_SWIM"/>
</dbReference>
<evidence type="ECO:0000256" key="10">
    <source>
        <dbReference type="SAM" id="Phobius"/>
    </source>
</evidence>
<dbReference type="PROSITE" id="PS00141">
    <property type="entry name" value="ASP_PROTEASE"/>
    <property type="match status" value="1"/>
</dbReference>
<keyword evidence="15" id="KW-1185">Reference proteome</keyword>
<evidence type="ECO:0000256" key="1">
    <source>
        <dbReference type="ARBA" id="ARBA00007447"/>
    </source>
</evidence>
<dbReference type="GO" id="GO:0006508">
    <property type="term" value="P:proteolysis"/>
    <property type="evidence" value="ECO:0007669"/>
    <property type="project" value="UniProtKB-KW"/>
</dbReference>
<evidence type="ECO:0000256" key="3">
    <source>
        <dbReference type="ARBA" id="ARBA00022723"/>
    </source>
</evidence>
<dbReference type="GO" id="GO:0043565">
    <property type="term" value="F:sequence-specific DNA binding"/>
    <property type="evidence" value="ECO:0007669"/>
    <property type="project" value="InterPro"/>
</dbReference>
<dbReference type="PROSITE" id="PS50966">
    <property type="entry name" value="ZF_SWIM"/>
    <property type="match status" value="1"/>
</dbReference>
<evidence type="ECO:0000313" key="15">
    <source>
        <dbReference type="Proteomes" id="UP001140206"/>
    </source>
</evidence>
<dbReference type="GO" id="GO:0003700">
    <property type="term" value="F:DNA-binding transcription factor activity"/>
    <property type="evidence" value="ECO:0007669"/>
    <property type="project" value="InterPro"/>
</dbReference>
<dbReference type="PROSITE" id="PS51767">
    <property type="entry name" value="PEPTIDASE_A1"/>
    <property type="match status" value="1"/>
</dbReference>
<dbReference type="InterPro" id="IPR006564">
    <property type="entry name" value="Znf_PMZ"/>
</dbReference>
<comment type="caution">
    <text evidence="14">The sequence shown here is derived from an EMBL/GenBank/DDBJ whole genome shotgun (WGS) entry which is preliminary data.</text>
</comment>
<comment type="similarity">
    <text evidence="1">Belongs to the peptidase A1 family.</text>
</comment>
<evidence type="ECO:0000256" key="7">
    <source>
        <dbReference type="ARBA" id="ARBA00022833"/>
    </source>
</evidence>
<keyword evidence="10" id="KW-1133">Transmembrane helix</keyword>
<proteinExistence type="inferred from homology"/>
<dbReference type="PANTHER" id="PTHR47718">
    <property type="entry name" value="OS01G0519700 PROTEIN"/>
    <property type="match status" value="1"/>
</dbReference>
<dbReference type="GO" id="GO:0004190">
    <property type="term" value="F:aspartic-type endopeptidase activity"/>
    <property type="evidence" value="ECO:0007669"/>
    <property type="project" value="UniProtKB-KW"/>
</dbReference>
<evidence type="ECO:0000256" key="8">
    <source>
        <dbReference type="ARBA" id="ARBA00023180"/>
    </source>
</evidence>
<evidence type="ECO:0000256" key="4">
    <source>
        <dbReference type="ARBA" id="ARBA00022750"/>
    </source>
</evidence>
<dbReference type="InterPro" id="IPR032861">
    <property type="entry name" value="TAXi_N"/>
</dbReference>
<gene>
    <name evidence="14" type="ORF">LUZ62_030984</name>
</gene>
<dbReference type="InterPro" id="IPR021109">
    <property type="entry name" value="Peptidase_aspartic_dom_sf"/>
</dbReference>
<dbReference type="InterPro" id="IPR001969">
    <property type="entry name" value="Aspartic_peptidase_AS"/>
</dbReference>
<evidence type="ECO:0000256" key="9">
    <source>
        <dbReference type="PROSITE-ProRule" id="PRU00325"/>
    </source>
</evidence>
<evidence type="ECO:0000256" key="2">
    <source>
        <dbReference type="ARBA" id="ARBA00022670"/>
    </source>
</evidence>
<accession>A0AAV8HU35</accession>
<keyword evidence="7" id="KW-0862">Zinc</keyword>
<keyword evidence="5 9" id="KW-0863">Zinc-finger</keyword>
<dbReference type="InterPro" id="IPR032799">
    <property type="entry name" value="TAXi_C"/>
</dbReference>
<dbReference type="AlphaFoldDB" id="A0AAV8HU35"/>
<reference evidence="14" key="1">
    <citation type="submission" date="2022-08" db="EMBL/GenBank/DDBJ databases">
        <authorList>
            <person name="Marques A."/>
        </authorList>
    </citation>
    <scope>NUCLEOTIDE SEQUENCE</scope>
    <source>
        <strain evidence="14">RhyPub2mFocal</strain>
        <tissue evidence="14">Leaves</tissue>
    </source>
</reference>
<feature type="domain" description="WRKY" evidence="11">
    <location>
        <begin position="566"/>
        <end position="638"/>
    </location>
</feature>
<dbReference type="Pfam" id="PF14541">
    <property type="entry name" value="TAXi_C"/>
    <property type="match status" value="1"/>
</dbReference>
<dbReference type="InterPro" id="IPR033121">
    <property type="entry name" value="PEPTIDASE_A1"/>
</dbReference>
<dbReference type="InterPro" id="IPR004330">
    <property type="entry name" value="FAR1_DNA_bnd_dom"/>
</dbReference>
<dbReference type="Proteomes" id="UP001140206">
    <property type="component" value="Chromosome 1"/>
</dbReference>
<dbReference type="EMBL" id="JAMFTS010000001">
    <property type="protein sequence ID" value="KAJ4818418.1"/>
    <property type="molecule type" value="Genomic_DNA"/>
</dbReference>
<evidence type="ECO:0000256" key="6">
    <source>
        <dbReference type="ARBA" id="ARBA00022801"/>
    </source>
</evidence>
<dbReference type="FunFam" id="2.40.70.10:FF:000031">
    <property type="entry name" value="Aspartyl protease AED1"/>
    <property type="match status" value="1"/>
</dbReference>
<keyword evidence="8" id="KW-0325">Glycoprotein</keyword>
<dbReference type="Pfam" id="PF14543">
    <property type="entry name" value="TAXi_N"/>
    <property type="match status" value="1"/>
</dbReference>
<feature type="domain" description="Peptidase A1" evidence="13">
    <location>
        <begin position="127"/>
        <end position="464"/>
    </location>
</feature>
<dbReference type="SUPFAM" id="SSF50630">
    <property type="entry name" value="Acid proteases"/>
    <property type="match status" value="1"/>
</dbReference>
<dbReference type="GO" id="GO:0008270">
    <property type="term" value="F:zinc ion binding"/>
    <property type="evidence" value="ECO:0007669"/>
    <property type="project" value="UniProtKB-KW"/>
</dbReference>
<feature type="transmembrane region" description="Helical" evidence="10">
    <location>
        <begin position="6"/>
        <end position="29"/>
    </location>
</feature>
<evidence type="ECO:0000256" key="5">
    <source>
        <dbReference type="ARBA" id="ARBA00022771"/>
    </source>
</evidence>
<organism evidence="14 15">
    <name type="scientific">Rhynchospora pubera</name>
    <dbReference type="NCBI Taxonomy" id="906938"/>
    <lineage>
        <taxon>Eukaryota</taxon>
        <taxon>Viridiplantae</taxon>
        <taxon>Streptophyta</taxon>
        <taxon>Embryophyta</taxon>
        <taxon>Tracheophyta</taxon>
        <taxon>Spermatophyta</taxon>
        <taxon>Magnoliopsida</taxon>
        <taxon>Liliopsida</taxon>
        <taxon>Poales</taxon>
        <taxon>Cyperaceae</taxon>
        <taxon>Cyperoideae</taxon>
        <taxon>Rhynchosporeae</taxon>
        <taxon>Rhynchospora</taxon>
    </lineage>
</organism>
<evidence type="ECO:0000313" key="14">
    <source>
        <dbReference type="EMBL" id="KAJ4818418.1"/>
    </source>
</evidence>
<dbReference type="SMART" id="SM00575">
    <property type="entry name" value="ZnF_PMZ"/>
    <property type="match status" value="1"/>
</dbReference>
<dbReference type="CDD" id="cd05476">
    <property type="entry name" value="pepsin_A_like_plant"/>
    <property type="match status" value="1"/>
</dbReference>
<sequence>MASTTLFPFLSIVSLTVLASAVGFSVELIHRDHPKSPFYNPTFSLSDRIQAEAQRSHARAAALRRIFFSQLHGGMSSTTNTKYSMLPADSPFSHALVSPSDSPFTSPSSAPPNAPIETYVIANSFDYLVSIHLGTPTREIIAIADTGSDLIWVTCEPCSDCYKQDAPLFNPATSSSYANIPCGTEKCNQLPFTQCDNSTSPSKCFYQYRYFDGSQTIGNLAQETVAFNTTDGNDVEFPMVTVGCSHVANGTFERQTAGLIGLGAGPLSLVSQLGSSIEHRFSYCLVPYDSTNITTSRLSFGSDAIISGDDVETTTMVDIDRETFYTVTLDSITVGKNSTLGPINRSYMIVDSGTTLTYLDSTVLESLMELLVKTIRLPQVEDSEKVFPLCFDESNAEPDFLYPDITLQLGKAIVTLKPYNAFRKINDKVTCLAMASIIIFLVIICRFLETLLNRTFTSGLIWLQGKSPLPRLIAPSSPSPRSAPSPCSAQIYISARACQHPPQPHHSPSIRLSVSHELLERRRQAMEEQQDDFVPRLGKEFQTVDEAWSAWRDYGERIGFGVRLSYGHKNIKDDIITSKLFLCSCEGKRGVDKRDHLTKKPRAETRTGCQARLKVKLDKETQKYKVVEFVSDHNHPLQQPTCYLIPSQPKIPEIADIGIHLADSLGVQKQVMKYGSAIAMMKYFEKHALEDPSFKHFEDTTEEGEIANVIWTHAKMIVAYARFGDVVEFDTLFGTNNEKWAFGIFVGFNHFREIVIFGAALMCDQSKESFEWVFTKFLEAHGGKKPITIFTKQNCSMEHALEKVMPDTRHGLCTWHIEQNCVKYLSRFNKDGIDITGDFKACMYRYEEEKEFEDAFNALRGKLNGREKWLEIIYDSRKKWAHCFMKNAYTLGILCAQASVSISSNLKAYLNCKLDICRFLEYFDRDLDENHEREIKSESDMASKLPRLKLNVPILREARKLYTPKVFELFQAEFELSGSAYIECLEGDTYTVAMCDIDNETPHKSGQVVWTREDQTVSCSCKKFEREGILCWHALKVLNREDIKVIPPRYVLNRWTKAAKDVIVVDLEGRRVIEDPLLDVRNRNADLVRILTPICGKAVQNEEQSQFLRNELLAVQQKYEEKYENLPM</sequence>
<dbReference type="InterPro" id="IPR034161">
    <property type="entry name" value="Pepsin-like_plant"/>
</dbReference>
<feature type="domain" description="SWIM-type" evidence="12">
    <location>
        <begin position="990"/>
        <end position="1042"/>
    </location>
</feature>
<dbReference type="Pfam" id="PF04434">
    <property type="entry name" value="SWIM"/>
    <property type="match status" value="1"/>
</dbReference>
<evidence type="ECO:0000259" key="12">
    <source>
        <dbReference type="PROSITE" id="PS50966"/>
    </source>
</evidence>
<protein>
    <submittedName>
        <fullName evidence="14">Protein FAR1-RELATED SEQUENCE 5</fullName>
    </submittedName>
</protein>
<name>A0AAV8HU35_9POAL</name>
<dbReference type="Pfam" id="PF03101">
    <property type="entry name" value="FAR1"/>
    <property type="match status" value="1"/>
</dbReference>
<dbReference type="PANTHER" id="PTHR47718:SF2">
    <property type="entry name" value="PROTEIN FAR1-RELATED SEQUENCE 5-LIKE"/>
    <property type="match status" value="1"/>
</dbReference>
<dbReference type="Gene3D" id="2.40.70.10">
    <property type="entry name" value="Acid Proteases"/>
    <property type="match status" value="2"/>
</dbReference>
<dbReference type="InterPro" id="IPR018289">
    <property type="entry name" value="MULE_transposase_dom"/>
</dbReference>
<keyword evidence="6" id="KW-0378">Hydrolase</keyword>
<evidence type="ECO:0000259" key="11">
    <source>
        <dbReference type="PROSITE" id="PS50811"/>
    </source>
</evidence>
<dbReference type="InterPro" id="IPR003657">
    <property type="entry name" value="WRKY_dom"/>
</dbReference>
<keyword evidence="3" id="KW-0479">Metal-binding</keyword>